<evidence type="ECO:0000256" key="3">
    <source>
        <dbReference type="RuleBase" id="RU000363"/>
    </source>
</evidence>
<protein>
    <submittedName>
        <fullName evidence="4">NADP-dependent 3-hydroxy acid dehydrogenase YdfG</fullName>
    </submittedName>
</protein>
<dbReference type="PANTHER" id="PTHR44196">
    <property type="entry name" value="DEHYDROGENASE/REDUCTASE SDR FAMILY MEMBER 7B"/>
    <property type="match status" value="1"/>
</dbReference>
<dbReference type="PANTHER" id="PTHR44196:SF1">
    <property type="entry name" value="DEHYDROGENASE_REDUCTASE SDR FAMILY MEMBER 7B"/>
    <property type="match status" value="1"/>
</dbReference>
<evidence type="ECO:0000256" key="2">
    <source>
        <dbReference type="ARBA" id="ARBA00023002"/>
    </source>
</evidence>
<dbReference type="RefSeq" id="WP_114984539.1">
    <property type="nucleotide sequence ID" value="NZ_CP027806.1"/>
</dbReference>
<dbReference type="PRINTS" id="PR00081">
    <property type="entry name" value="GDHRDH"/>
</dbReference>
<dbReference type="Proteomes" id="UP000254808">
    <property type="component" value="Chromosome"/>
</dbReference>
<evidence type="ECO:0000256" key="1">
    <source>
        <dbReference type="ARBA" id="ARBA00006484"/>
    </source>
</evidence>
<dbReference type="Gene3D" id="3.40.50.720">
    <property type="entry name" value="NAD(P)-binding Rossmann-like Domain"/>
    <property type="match status" value="1"/>
</dbReference>
<comment type="similarity">
    <text evidence="1 3">Belongs to the short-chain dehydrogenases/reductases (SDR) family.</text>
</comment>
<dbReference type="GO" id="GO:0016020">
    <property type="term" value="C:membrane"/>
    <property type="evidence" value="ECO:0007669"/>
    <property type="project" value="TreeGrafter"/>
</dbReference>
<dbReference type="OrthoDB" id="9775296at2"/>
<dbReference type="AlphaFoldDB" id="A0A345ULI9"/>
<dbReference type="KEGG" id="cprv:CYPRO_2091"/>
<sequence>MNITDKNVIITGASSGIGAAFAKAIIEKGGVVYGIARRQERLQELQRDLGDRFHPVVLDITDEPAVSTWVEATFSAGNYPDALINNAGLGKFGNVEDLSLDDWHTMMNVNLNGVFYLTRKIVPMMKQNPAHCHIINIASVAGLMGNPTISGYNVTKFGLRGFSDALFKELRYDAIKVTCVFPGSIATEFFDLAGSSTHPNMMQAQDVASTIVHILETPDNFLIDEITLRPLNPKRPE</sequence>
<proteinExistence type="inferred from homology"/>
<keyword evidence="2" id="KW-0560">Oxidoreductase</keyword>
<keyword evidence="5" id="KW-1185">Reference proteome</keyword>
<dbReference type="FunFam" id="3.40.50.720:FF:000047">
    <property type="entry name" value="NADP-dependent L-serine/L-allo-threonine dehydrogenase"/>
    <property type="match status" value="1"/>
</dbReference>
<dbReference type="SUPFAM" id="SSF51735">
    <property type="entry name" value="NAD(P)-binding Rossmann-fold domains"/>
    <property type="match status" value="1"/>
</dbReference>
<name>A0A345ULI9_9BACT</name>
<evidence type="ECO:0000313" key="4">
    <source>
        <dbReference type="EMBL" id="AXJ01341.1"/>
    </source>
</evidence>
<accession>A0A345ULI9</accession>
<organism evidence="4 5">
    <name type="scientific">Cyclonatronum proteinivorum</name>
    <dbReference type="NCBI Taxonomy" id="1457365"/>
    <lineage>
        <taxon>Bacteria</taxon>
        <taxon>Pseudomonadati</taxon>
        <taxon>Balneolota</taxon>
        <taxon>Balneolia</taxon>
        <taxon>Balneolales</taxon>
        <taxon>Cyclonatronaceae</taxon>
        <taxon>Cyclonatronum</taxon>
    </lineage>
</organism>
<dbReference type="CDD" id="cd05233">
    <property type="entry name" value="SDR_c"/>
    <property type="match status" value="1"/>
</dbReference>
<dbReference type="PRINTS" id="PR00080">
    <property type="entry name" value="SDRFAMILY"/>
</dbReference>
<dbReference type="EMBL" id="CP027806">
    <property type="protein sequence ID" value="AXJ01341.1"/>
    <property type="molecule type" value="Genomic_DNA"/>
</dbReference>
<dbReference type="GO" id="GO:0016616">
    <property type="term" value="F:oxidoreductase activity, acting on the CH-OH group of donors, NAD or NADP as acceptor"/>
    <property type="evidence" value="ECO:0007669"/>
    <property type="project" value="UniProtKB-ARBA"/>
</dbReference>
<gene>
    <name evidence="4" type="ORF">CYPRO_2091</name>
</gene>
<dbReference type="InterPro" id="IPR036291">
    <property type="entry name" value="NAD(P)-bd_dom_sf"/>
</dbReference>
<dbReference type="InterPro" id="IPR002347">
    <property type="entry name" value="SDR_fam"/>
</dbReference>
<dbReference type="Pfam" id="PF00106">
    <property type="entry name" value="adh_short"/>
    <property type="match status" value="1"/>
</dbReference>
<reference evidence="4 5" key="1">
    <citation type="submission" date="2018-03" db="EMBL/GenBank/DDBJ databases">
        <title>Phenotypic and genomic properties of Cyclonatronum proteinivorum gen. nov., sp. nov., a haloalkaliphilic bacteroidete from soda lakes possessing Na+-translocating rhodopsin.</title>
        <authorList>
            <person name="Toshchakov S.V."/>
            <person name="Korzhenkov A."/>
            <person name="Samarov N.I."/>
            <person name="Kublanov I.V."/>
            <person name="Muntyan M.S."/>
            <person name="Sorokin D.Y."/>
        </authorList>
    </citation>
    <scope>NUCLEOTIDE SEQUENCE [LARGE SCALE GENOMIC DNA]</scope>
    <source>
        <strain evidence="4 5">Omega</strain>
    </source>
</reference>
<evidence type="ECO:0000313" key="5">
    <source>
        <dbReference type="Proteomes" id="UP000254808"/>
    </source>
</evidence>